<evidence type="ECO:0000313" key="2">
    <source>
        <dbReference type="EMBL" id="GAA3776450.1"/>
    </source>
</evidence>
<dbReference type="Proteomes" id="UP001501009">
    <property type="component" value="Unassembled WGS sequence"/>
</dbReference>
<gene>
    <name evidence="2" type="ORF">GCM10022403_009060</name>
</gene>
<organism evidence="2 3">
    <name type="scientific">Streptomyces coacervatus</name>
    <dbReference type="NCBI Taxonomy" id="647381"/>
    <lineage>
        <taxon>Bacteria</taxon>
        <taxon>Bacillati</taxon>
        <taxon>Actinomycetota</taxon>
        <taxon>Actinomycetes</taxon>
        <taxon>Kitasatosporales</taxon>
        <taxon>Streptomycetaceae</taxon>
        <taxon>Streptomyces</taxon>
    </lineage>
</organism>
<accession>A0ABP7GXC9</accession>
<reference evidence="3" key="1">
    <citation type="journal article" date="2019" name="Int. J. Syst. Evol. Microbiol.">
        <title>The Global Catalogue of Microorganisms (GCM) 10K type strain sequencing project: providing services to taxonomists for standard genome sequencing and annotation.</title>
        <authorList>
            <consortium name="The Broad Institute Genomics Platform"/>
            <consortium name="The Broad Institute Genome Sequencing Center for Infectious Disease"/>
            <person name="Wu L."/>
            <person name="Ma J."/>
        </authorList>
    </citation>
    <scope>NUCLEOTIDE SEQUENCE [LARGE SCALE GENOMIC DNA]</scope>
    <source>
        <strain evidence="3">JCM 17138</strain>
    </source>
</reference>
<proteinExistence type="predicted"/>
<sequence>MAGQLYTDKDQTVTPNSAGDDHLPVYESLLRERGDVVAEARVAAEQMQHQAPQALSGHDWLPSEPGPQ</sequence>
<evidence type="ECO:0000313" key="3">
    <source>
        <dbReference type="Proteomes" id="UP001501009"/>
    </source>
</evidence>
<dbReference type="EMBL" id="BAABDE010000005">
    <property type="protein sequence ID" value="GAA3776450.1"/>
    <property type="molecule type" value="Genomic_DNA"/>
</dbReference>
<protein>
    <submittedName>
        <fullName evidence="2">Uncharacterized protein</fullName>
    </submittedName>
</protein>
<comment type="caution">
    <text evidence="2">The sequence shown here is derived from an EMBL/GenBank/DDBJ whole genome shotgun (WGS) entry which is preliminary data.</text>
</comment>
<evidence type="ECO:0000256" key="1">
    <source>
        <dbReference type="SAM" id="MobiDB-lite"/>
    </source>
</evidence>
<feature type="region of interest" description="Disordered" evidence="1">
    <location>
        <begin position="45"/>
        <end position="68"/>
    </location>
</feature>
<feature type="region of interest" description="Disordered" evidence="1">
    <location>
        <begin position="1"/>
        <end position="22"/>
    </location>
</feature>
<name>A0ABP7GXC9_9ACTN</name>
<keyword evidence="3" id="KW-1185">Reference proteome</keyword>